<comment type="caution">
    <text evidence="1">The sequence shown here is derived from an EMBL/GenBank/DDBJ whole genome shotgun (WGS) entry which is preliminary data.</text>
</comment>
<dbReference type="EMBL" id="JAIWYP010000004">
    <property type="protein sequence ID" value="KAH3841366.1"/>
    <property type="molecule type" value="Genomic_DNA"/>
</dbReference>
<evidence type="ECO:0000313" key="2">
    <source>
        <dbReference type="Proteomes" id="UP000828390"/>
    </source>
</evidence>
<dbReference type="OrthoDB" id="10021290at2759"/>
<proteinExistence type="predicted"/>
<gene>
    <name evidence="1" type="ORF">DPMN_114825</name>
</gene>
<reference evidence="1" key="1">
    <citation type="journal article" date="2019" name="bioRxiv">
        <title>The Genome of the Zebra Mussel, Dreissena polymorpha: A Resource for Invasive Species Research.</title>
        <authorList>
            <person name="McCartney M.A."/>
            <person name="Auch B."/>
            <person name="Kono T."/>
            <person name="Mallez S."/>
            <person name="Zhang Y."/>
            <person name="Obille A."/>
            <person name="Becker A."/>
            <person name="Abrahante J.E."/>
            <person name="Garbe J."/>
            <person name="Badalamenti J.P."/>
            <person name="Herman A."/>
            <person name="Mangelson H."/>
            <person name="Liachko I."/>
            <person name="Sullivan S."/>
            <person name="Sone E.D."/>
            <person name="Koren S."/>
            <person name="Silverstein K.A.T."/>
            <person name="Beckman K.B."/>
            <person name="Gohl D.M."/>
        </authorList>
    </citation>
    <scope>NUCLEOTIDE SEQUENCE</scope>
    <source>
        <strain evidence="1">Duluth1</strain>
        <tissue evidence="1">Whole animal</tissue>
    </source>
</reference>
<sequence>MTAVHSSVRPPKSKLPWGTILKPVFGLGYQKMTEYEIEQTVNRLNKLPAPKERPVVRVGKKMENEEIEEMIQRLTTFKKEKIPDADRRMTSSPYRPMGVVSSYAWQGYN</sequence>
<reference evidence="1" key="2">
    <citation type="submission" date="2020-11" db="EMBL/GenBank/DDBJ databases">
        <authorList>
            <person name="McCartney M.A."/>
            <person name="Auch B."/>
            <person name="Kono T."/>
            <person name="Mallez S."/>
            <person name="Becker A."/>
            <person name="Gohl D.M."/>
            <person name="Silverstein K.A.T."/>
            <person name="Koren S."/>
            <person name="Bechman K.B."/>
            <person name="Herman A."/>
            <person name="Abrahante J.E."/>
            <person name="Garbe J."/>
        </authorList>
    </citation>
    <scope>NUCLEOTIDE SEQUENCE</scope>
    <source>
        <strain evidence="1">Duluth1</strain>
        <tissue evidence="1">Whole animal</tissue>
    </source>
</reference>
<keyword evidence="2" id="KW-1185">Reference proteome</keyword>
<name>A0A9D4QRX7_DREPO</name>
<evidence type="ECO:0000313" key="1">
    <source>
        <dbReference type="EMBL" id="KAH3841366.1"/>
    </source>
</evidence>
<dbReference type="AlphaFoldDB" id="A0A9D4QRX7"/>
<protein>
    <submittedName>
        <fullName evidence="1">Uncharacterized protein</fullName>
    </submittedName>
</protein>
<accession>A0A9D4QRX7</accession>
<dbReference type="Proteomes" id="UP000828390">
    <property type="component" value="Unassembled WGS sequence"/>
</dbReference>
<organism evidence="1 2">
    <name type="scientific">Dreissena polymorpha</name>
    <name type="common">Zebra mussel</name>
    <name type="synonym">Mytilus polymorpha</name>
    <dbReference type="NCBI Taxonomy" id="45954"/>
    <lineage>
        <taxon>Eukaryota</taxon>
        <taxon>Metazoa</taxon>
        <taxon>Spiralia</taxon>
        <taxon>Lophotrochozoa</taxon>
        <taxon>Mollusca</taxon>
        <taxon>Bivalvia</taxon>
        <taxon>Autobranchia</taxon>
        <taxon>Heteroconchia</taxon>
        <taxon>Euheterodonta</taxon>
        <taxon>Imparidentia</taxon>
        <taxon>Neoheterodontei</taxon>
        <taxon>Myida</taxon>
        <taxon>Dreissenoidea</taxon>
        <taxon>Dreissenidae</taxon>
        <taxon>Dreissena</taxon>
    </lineage>
</organism>